<dbReference type="Gene3D" id="1.20.1440.100">
    <property type="entry name" value="SG protein - dephosphorylation function"/>
    <property type="match status" value="1"/>
</dbReference>
<protein>
    <submittedName>
        <fullName evidence="2">WfdB</fullName>
    </submittedName>
</protein>
<proteinExistence type="predicted"/>
<accession>B5L443</accession>
<reference evidence="2" key="1">
    <citation type="journal article" date="2008" name="FEMS Microbiol. Rev.">
        <title>Structure and genetics of Shigella O antigens.</title>
        <authorList>
            <person name="Liu B."/>
            <person name="Knirel Y.A."/>
            <person name="Feng L."/>
            <person name="Perepelov A.V."/>
            <person name="Senchenkova S.N."/>
            <person name="Wang Q."/>
            <person name="Reeves P.R."/>
            <person name="Wang L."/>
        </authorList>
    </citation>
    <scope>NUCLEOTIDE SEQUENCE</scope>
</reference>
<dbReference type="EMBL" id="EU296418">
    <property type="protein sequence ID" value="ACD37127.1"/>
    <property type="molecule type" value="Genomic_DNA"/>
</dbReference>
<dbReference type="AlphaFoldDB" id="B5L443"/>
<dbReference type="SUPFAM" id="SSF56784">
    <property type="entry name" value="HAD-like"/>
    <property type="match status" value="1"/>
</dbReference>
<name>B5L443_SHIBO</name>
<gene>
    <name evidence="2" type="primary">wfdB</name>
</gene>
<dbReference type="Pfam" id="PF12710">
    <property type="entry name" value="HAD"/>
    <property type="match status" value="1"/>
</dbReference>
<evidence type="ECO:0000313" key="2">
    <source>
        <dbReference type="EMBL" id="ACD37127.1"/>
    </source>
</evidence>
<keyword evidence="1" id="KW-0479">Metal-binding</keyword>
<evidence type="ECO:0000256" key="1">
    <source>
        <dbReference type="ARBA" id="ARBA00022723"/>
    </source>
</evidence>
<sequence>MLEHIVVFDVCGTLYLSNTTFDYVVFVHRKQKKYTKLIKCLLLRSLFGKLLHKLRICSLRKHFLKTLEGYEKSTLEELANLFYDEFLIFKEKNEVMALLERYKHEKIILMSASVDPVINVIAKNLNVEAVSSKLEFIDNKSTGLLEYNLTGIKHLQVNNPVSLIVTDNFSDINLIKLADTAVIISKAKDKNKWRVLLNRFGVSKDKVRFM</sequence>
<dbReference type="Gene3D" id="3.40.50.1000">
    <property type="entry name" value="HAD superfamily/HAD-like"/>
    <property type="match status" value="1"/>
</dbReference>
<dbReference type="GO" id="GO:0046872">
    <property type="term" value="F:metal ion binding"/>
    <property type="evidence" value="ECO:0007669"/>
    <property type="project" value="UniProtKB-KW"/>
</dbReference>
<dbReference type="InterPro" id="IPR036412">
    <property type="entry name" value="HAD-like_sf"/>
</dbReference>
<dbReference type="RefSeq" id="WP_071596295.1">
    <property type="nucleotide sequence ID" value="NZ_CP049285.1"/>
</dbReference>
<dbReference type="InterPro" id="IPR023214">
    <property type="entry name" value="HAD_sf"/>
</dbReference>
<organism evidence="2">
    <name type="scientific">Shigella boydii</name>
    <dbReference type="NCBI Taxonomy" id="621"/>
    <lineage>
        <taxon>Bacteria</taxon>
        <taxon>Pseudomonadati</taxon>
        <taxon>Pseudomonadota</taxon>
        <taxon>Gammaproteobacteria</taxon>
        <taxon>Enterobacterales</taxon>
        <taxon>Enterobacteriaceae</taxon>
        <taxon>Shigella</taxon>
    </lineage>
</organism>